<evidence type="ECO:0000259" key="5">
    <source>
        <dbReference type="PROSITE" id="PS50977"/>
    </source>
</evidence>
<dbReference type="Gene3D" id="1.10.10.60">
    <property type="entry name" value="Homeodomain-like"/>
    <property type="match status" value="1"/>
</dbReference>
<protein>
    <submittedName>
        <fullName evidence="6">AcrR family transcriptional regulator</fullName>
    </submittedName>
</protein>
<keyword evidence="7" id="KW-1185">Reference proteome</keyword>
<dbReference type="PANTHER" id="PTHR30055">
    <property type="entry name" value="HTH-TYPE TRANSCRIPTIONAL REGULATOR RUTR"/>
    <property type="match status" value="1"/>
</dbReference>
<dbReference type="InterPro" id="IPR009057">
    <property type="entry name" value="Homeodomain-like_sf"/>
</dbReference>
<dbReference type="InterPro" id="IPR041347">
    <property type="entry name" value="MftR_C"/>
</dbReference>
<keyword evidence="2 4" id="KW-0238">DNA-binding</keyword>
<dbReference type="InterPro" id="IPR001647">
    <property type="entry name" value="HTH_TetR"/>
</dbReference>
<dbReference type="EMBL" id="JACHBR010000001">
    <property type="protein sequence ID" value="MBB5629009.1"/>
    <property type="molecule type" value="Genomic_DNA"/>
</dbReference>
<proteinExistence type="predicted"/>
<sequence length="210" mass="22544">MTEGLRERKKRRTKEAIREAAMRLFMERGFDAVTVAEVAATAEVAKVTLFKYFPTKESLVLESAADDDPTPIVAARPPGVTPVGALRAHYRAFAADPGSQPTLGSEDEVIQWMRVIMDSPALLAGMHRLLDEQRDRLARLLAAEAGAGPGDLAPSLVAAQITGTILMLKAGFFRFLVEGGSLGDAGAYLAGAVEHAFDLLENGVGHLYPR</sequence>
<evidence type="ECO:0000256" key="4">
    <source>
        <dbReference type="PROSITE-ProRule" id="PRU00335"/>
    </source>
</evidence>
<organism evidence="6 7">
    <name type="scientific">Sphaerisporangium krabiense</name>
    <dbReference type="NCBI Taxonomy" id="763782"/>
    <lineage>
        <taxon>Bacteria</taxon>
        <taxon>Bacillati</taxon>
        <taxon>Actinomycetota</taxon>
        <taxon>Actinomycetes</taxon>
        <taxon>Streptosporangiales</taxon>
        <taxon>Streptosporangiaceae</taxon>
        <taxon>Sphaerisporangium</taxon>
    </lineage>
</organism>
<dbReference type="GO" id="GO:0003700">
    <property type="term" value="F:DNA-binding transcription factor activity"/>
    <property type="evidence" value="ECO:0007669"/>
    <property type="project" value="TreeGrafter"/>
</dbReference>
<dbReference type="PRINTS" id="PR00455">
    <property type="entry name" value="HTHTETR"/>
</dbReference>
<keyword evidence="3" id="KW-0804">Transcription</keyword>
<dbReference type="Pfam" id="PF00440">
    <property type="entry name" value="TetR_N"/>
    <property type="match status" value="1"/>
</dbReference>
<dbReference type="InterPro" id="IPR050109">
    <property type="entry name" value="HTH-type_TetR-like_transc_reg"/>
</dbReference>
<dbReference type="PANTHER" id="PTHR30055:SF234">
    <property type="entry name" value="HTH-TYPE TRANSCRIPTIONAL REGULATOR BETI"/>
    <property type="match status" value="1"/>
</dbReference>
<reference evidence="6 7" key="1">
    <citation type="submission" date="2020-08" db="EMBL/GenBank/DDBJ databases">
        <title>Sequencing the genomes of 1000 actinobacteria strains.</title>
        <authorList>
            <person name="Klenk H.-P."/>
        </authorList>
    </citation>
    <scope>NUCLEOTIDE SEQUENCE [LARGE SCALE GENOMIC DNA]</scope>
    <source>
        <strain evidence="6 7">DSM 45790</strain>
    </source>
</reference>
<evidence type="ECO:0000256" key="3">
    <source>
        <dbReference type="ARBA" id="ARBA00023163"/>
    </source>
</evidence>
<feature type="domain" description="HTH tetR-type" evidence="5">
    <location>
        <begin position="11"/>
        <end position="71"/>
    </location>
</feature>
<evidence type="ECO:0000256" key="2">
    <source>
        <dbReference type="ARBA" id="ARBA00023125"/>
    </source>
</evidence>
<evidence type="ECO:0000313" key="7">
    <source>
        <dbReference type="Proteomes" id="UP000588112"/>
    </source>
</evidence>
<name>A0A7W8Z7N0_9ACTN</name>
<evidence type="ECO:0000313" key="6">
    <source>
        <dbReference type="EMBL" id="MBB5629009.1"/>
    </source>
</evidence>
<dbReference type="RefSeq" id="WP_184613830.1">
    <property type="nucleotide sequence ID" value="NZ_BOOS01000002.1"/>
</dbReference>
<dbReference type="Gene3D" id="1.10.357.10">
    <property type="entry name" value="Tetracycline Repressor, domain 2"/>
    <property type="match status" value="1"/>
</dbReference>
<comment type="caution">
    <text evidence="6">The sequence shown here is derived from an EMBL/GenBank/DDBJ whole genome shotgun (WGS) entry which is preliminary data.</text>
</comment>
<dbReference type="PROSITE" id="PS50977">
    <property type="entry name" value="HTH_TETR_2"/>
    <property type="match status" value="1"/>
</dbReference>
<dbReference type="GO" id="GO:0000976">
    <property type="term" value="F:transcription cis-regulatory region binding"/>
    <property type="evidence" value="ECO:0007669"/>
    <property type="project" value="TreeGrafter"/>
</dbReference>
<evidence type="ECO:0000256" key="1">
    <source>
        <dbReference type="ARBA" id="ARBA00023015"/>
    </source>
</evidence>
<dbReference type="AlphaFoldDB" id="A0A7W8Z7N0"/>
<accession>A0A7W8Z7N0</accession>
<dbReference type="Proteomes" id="UP000588112">
    <property type="component" value="Unassembled WGS sequence"/>
</dbReference>
<dbReference type="Pfam" id="PF17754">
    <property type="entry name" value="TetR_C_14"/>
    <property type="match status" value="1"/>
</dbReference>
<keyword evidence="1" id="KW-0805">Transcription regulation</keyword>
<feature type="DNA-binding region" description="H-T-H motif" evidence="4">
    <location>
        <begin position="34"/>
        <end position="53"/>
    </location>
</feature>
<gene>
    <name evidence="6" type="ORF">BJ981_004708</name>
</gene>
<dbReference type="SUPFAM" id="SSF46689">
    <property type="entry name" value="Homeodomain-like"/>
    <property type="match status" value="1"/>
</dbReference>